<dbReference type="AlphaFoldDB" id="A0A7H1M8G3"/>
<reference evidence="1" key="2">
    <citation type="submission" date="2024-06" db="EMBL/GenBank/DDBJ databases">
        <title>Complete Genome Sequence of mouse commensal type strain Neisseria musculi.</title>
        <authorList>
            <person name="Thapa E."/>
            <person name="Aluvathingal J."/>
            <person name="Nadendla S."/>
            <person name="Mehta A."/>
            <person name="Tettelin H."/>
            <person name="Weyand N.J."/>
        </authorList>
    </citation>
    <scope>NUCLEOTIDE SEQUENCE</scope>
    <source>
        <strain evidence="1">NW831</strain>
    </source>
</reference>
<dbReference type="EMBL" id="CP060414">
    <property type="protein sequence ID" value="QNT57928.1"/>
    <property type="molecule type" value="Genomic_DNA"/>
</dbReference>
<name>A0A7H1M8G3_9NEIS</name>
<organism evidence="1 3">
    <name type="scientific">Neisseria musculi</name>
    <dbReference type="NCBI Taxonomy" id="1815583"/>
    <lineage>
        <taxon>Bacteria</taxon>
        <taxon>Pseudomonadati</taxon>
        <taxon>Pseudomonadota</taxon>
        <taxon>Betaproteobacteria</taxon>
        <taxon>Neisseriales</taxon>
        <taxon>Neisseriaceae</taxon>
        <taxon>Neisseria</taxon>
    </lineage>
</organism>
<dbReference type="EMBL" id="CP060414">
    <property type="protein sequence ID" value="QNT60387.1"/>
    <property type="molecule type" value="Genomic_DNA"/>
</dbReference>
<dbReference type="KEGG" id="nmus:H7A79_2246"/>
<accession>A0A7H1M8G3</accession>
<keyword evidence="3" id="KW-1185">Reference proteome</keyword>
<dbReference type="Proteomes" id="UP000516412">
    <property type="component" value="Chromosome"/>
</dbReference>
<protein>
    <submittedName>
        <fullName evidence="1">Uncharacterized protein</fullName>
    </submittedName>
</protein>
<dbReference type="RefSeq" id="WP_281384909.1">
    <property type="nucleotide sequence ID" value="NZ_CP060414.2"/>
</dbReference>
<gene>
    <name evidence="1" type="ORF">H7A79_2245</name>
    <name evidence="2" type="ORF">H7A79_2246</name>
</gene>
<proteinExistence type="predicted"/>
<dbReference type="KEGG" id="nmus:H7A79_2245"/>
<sequence>MIYPLTEIPNPALPPADLVADNPAWSRAGFNRACSGSQAV</sequence>
<evidence type="ECO:0000313" key="2">
    <source>
        <dbReference type="EMBL" id="QNT60387.1"/>
    </source>
</evidence>
<evidence type="ECO:0000313" key="3">
    <source>
        <dbReference type="Proteomes" id="UP000516412"/>
    </source>
</evidence>
<evidence type="ECO:0000313" key="1">
    <source>
        <dbReference type="EMBL" id="QNT57928.1"/>
    </source>
</evidence>
<reference evidence="3" key="1">
    <citation type="submission" date="2020-09" db="EMBL/GenBank/DDBJ databases">
        <title>Complete Genome Sequence of mouse commensal type strain Neisseria musculi.</title>
        <authorList>
            <person name="Thapa E."/>
            <person name="Aluvathingal J."/>
            <person name="Nadendla S."/>
            <person name="Mehta A."/>
            <person name="Tettelin H."/>
            <person name="Weyand N.J."/>
        </authorList>
    </citation>
    <scope>NUCLEOTIDE SEQUENCE [LARGE SCALE GENOMIC DNA]</scope>
    <source>
        <strain evidence="2 3">NW831</strain>
    </source>
</reference>